<feature type="transmembrane region" description="Helical" evidence="1">
    <location>
        <begin position="58"/>
        <end position="79"/>
    </location>
</feature>
<evidence type="ECO:0000259" key="2">
    <source>
        <dbReference type="Pfam" id="PF00892"/>
    </source>
</evidence>
<keyword evidence="1" id="KW-0472">Membrane</keyword>
<proteinExistence type="predicted"/>
<dbReference type="RefSeq" id="WP_132708095.1">
    <property type="nucleotide sequence ID" value="NZ_JACIGF010000004.1"/>
</dbReference>
<sequence>MTDRSAAAPAPETATAPTAEPGARLALPLLLAGAVGIGFAPIFVRLASEAGVDPVASAFWRMALATPLLGLSAAWVARANAARRGPPPDGALPAPGHRRGLVFMIAAGLFFAADLSLWHWSITLTSVANATLLTNLSTVFVPLFGFFVLGQRFRGSYLAGVVLALGGAALLVGLSLDLGGTRPLGDLLGVATAVMYTGYFLSTAAARRYVSTPVTVLAVTGGAALALLPVAILSGDNFWPTSAIGWAPLIGVALISQVAGQGLIIFAVRHLPPAFTVVSLLIQPLVAALVAWVLFGEALGPVELAGGAMVLMGILLARRGAR</sequence>
<dbReference type="AlphaFoldDB" id="A0A4R2PIQ3"/>
<feature type="transmembrane region" description="Helical" evidence="1">
    <location>
        <begin position="246"/>
        <end position="268"/>
    </location>
</feature>
<comment type="caution">
    <text evidence="3">The sequence shown here is derived from an EMBL/GenBank/DDBJ whole genome shotgun (WGS) entry which is preliminary data.</text>
</comment>
<feature type="transmembrane region" description="Helical" evidence="1">
    <location>
        <begin position="275"/>
        <end position="295"/>
    </location>
</feature>
<feature type="transmembrane region" description="Helical" evidence="1">
    <location>
        <begin position="157"/>
        <end position="178"/>
    </location>
</feature>
<feature type="transmembrane region" description="Helical" evidence="1">
    <location>
        <begin position="184"/>
        <end position="202"/>
    </location>
</feature>
<feature type="transmembrane region" description="Helical" evidence="1">
    <location>
        <begin position="301"/>
        <end position="317"/>
    </location>
</feature>
<evidence type="ECO:0000313" key="4">
    <source>
        <dbReference type="Proteomes" id="UP000295399"/>
    </source>
</evidence>
<feature type="transmembrane region" description="Helical" evidence="1">
    <location>
        <begin position="132"/>
        <end position="150"/>
    </location>
</feature>
<accession>A0A4R2PIQ3</accession>
<dbReference type="PANTHER" id="PTHR22911">
    <property type="entry name" value="ACYL-MALONYL CONDENSING ENZYME-RELATED"/>
    <property type="match status" value="1"/>
</dbReference>
<protein>
    <submittedName>
        <fullName evidence="3">EamA-like transporter family protein</fullName>
    </submittedName>
</protein>
<name>A0A4R2PIQ3_RHOSA</name>
<reference evidence="3 4" key="1">
    <citation type="submission" date="2019-03" db="EMBL/GenBank/DDBJ databases">
        <title>Genomic Encyclopedia of Type Strains, Phase IV (KMG-IV): sequencing the most valuable type-strain genomes for metagenomic binning, comparative biology and taxonomic classification.</title>
        <authorList>
            <person name="Goeker M."/>
        </authorList>
    </citation>
    <scope>NUCLEOTIDE SEQUENCE [LARGE SCALE GENOMIC DNA]</scope>
    <source>
        <strain evidence="3 4">DSM 2132</strain>
    </source>
</reference>
<dbReference type="SUPFAM" id="SSF103481">
    <property type="entry name" value="Multidrug resistance efflux transporter EmrE"/>
    <property type="match status" value="2"/>
</dbReference>
<keyword evidence="4" id="KW-1185">Reference proteome</keyword>
<dbReference type="InParanoid" id="A0A4R2PIQ3"/>
<dbReference type="OrthoDB" id="8770617at2"/>
<evidence type="ECO:0000256" key="1">
    <source>
        <dbReference type="SAM" id="Phobius"/>
    </source>
</evidence>
<feature type="transmembrane region" description="Helical" evidence="1">
    <location>
        <begin position="25"/>
        <end position="46"/>
    </location>
</feature>
<feature type="transmembrane region" description="Helical" evidence="1">
    <location>
        <begin position="100"/>
        <end position="120"/>
    </location>
</feature>
<feature type="transmembrane region" description="Helical" evidence="1">
    <location>
        <begin position="214"/>
        <end position="234"/>
    </location>
</feature>
<keyword evidence="1" id="KW-1133">Transmembrane helix</keyword>
<dbReference type="EMBL" id="SLXO01000004">
    <property type="protein sequence ID" value="TCP35187.1"/>
    <property type="molecule type" value="Genomic_DNA"/>
</dbReference>
<dbReference type="InterPro" id="IPR037185">
    <property type="entry name" value="EmrE-like"/>
</dbReference>
<dbReference type="FunCoup" id="A0A4R2PIQ3">
    <property type="interactions" value="35"/>
</dbReference>
<organism evidence="3 4">
    <name type="scientific">Rhodothalassium salexigens DSM 2132</name>
    <dbReference type="NCBI Taxonomy" id="1188247"/>
    <lineage>
        <taxon>Bacteria</taxon>
        <taxon>Pseudomonadati</taxon>
        <taxon>Pseudomonadota</taxon>
        <taxon>Alphaproteobacteria</taxon>
        <taxon>Rhodothalassiales</taxon>
        <taxon>Rhodothalassiaceae</taxon>
        <taxon>Rhodothalassium</taxon>
    </lineage>
</organism>
<dbReference type="GO" id="GO:0016020">
    <property type="term" value="C:membrane"/>
    <property type="evidence" value="ECO:0007669"/>
    <property type="project" value="InterPro"/>
</dbReference>
<dbReference type="Pfam" id="PF00892">
    <property type="entry name" value="EamA"/>
    <property type="match status" value="2"/>
</dbReference>
<gene>
    <name evidence="3" type="ORF">EV659_10437</name>
</gene>
<dbReference type="InterPro" id="IPR000620">
    <property type="entry name" value="EamA_dom"/>
</dbReference>
<keyword evidence="1" id="KW-0812">Transmembrane</keyword>
<feature type="domain" description="EamA" evidence="2">
    <location>
        <begin position="26"/>
        <end position="172"/>
    </location>
</feature>
<dbReference type="Proteomes" id="UP000295399">
    <property type="component" value="Unassembled WGS sequence"/>
</dbReference>
<evidence type="ECO:0000313" key="3">
    <source>
        <dbReference type="EMBL" id="TCP35187.1"/>
    </source>
</evidence>
<dbReference type="PANTHER" id="PTHR22911:SF76">
    <property type="entry name" value="EAMA DOMAIN-CONTAINING PROTEIN"/>
    <property type="match status" value="1"/>
</dbReference>
<feature type="domain" description="EamA" evidence="2">
    <location>
        <begin position="184"/>
        <end position="317"/>
    </location>
</feature>